<keyword evidence="3 11" id="KW-0210">Decarboxylase</keyword>
<evidence type="ECO:0000259" key="13">
    <source>
        <dbReference type="PROSITE" id="PS50004"/>
    </source>
</evidence>
<name>A0A1A0H615_9ASCO</name>
<keyword evidence="11" id="KW-0333">Golgi apparatus</keyword>
<dbReference type="STRING" id="869754.A0A1A0H615"/>
<dbReference type="OrthoDB" id="67700at2759"/>
<comment type="subcellular location">
    <subcellularLocation>
        <location evidence="11">Golgi apparatus membrane</location>
        <topology evidence="11">Peripheral membrane protein</topology>
        <orientation evidence="11">Cytoplasmic side</orientation>
    </subcellularLocation>
    <subcellularLocation>
        <location evidence="11">Endosome membrane</location>
        <topology evidence="11">Peripheral membrane protein</topology>
        <orientation evidence="11">Cytoplasmic side</orientation>
    </subcellularLocation>
</comment>
<dbReference type="Gene3D" id="2.60.40.150">
    <property type="entry name" value="C2 domain"/>
    <property type="match status" value="2"/>
</dbReference>
<dbReference type="CDD" id="cd00030">
    <property type="entry name" value="C2"/>
    <property type="match status" value="1"/>
</dbReference>
<dbReference type="RefSeq" id="XP_018709890.1">
    <property type="nucleotide sequence ID" value="XM_018856322.1"/>
</dbReference>
<evidence type="ECO:0000313" key="14">
    <source>
        <dbReference type="EMBL" id="OBA19358.1"/>
    </source>
</evidence>
<feature type="compositionally biased region" description="Polar residues" evidence="12">
    <location>
        <begin position="167"/>
        <end position="177"/>
    </location>
</feature>
<reference evidence="14 15" key="1">
    <citation type="submission" date="2016-05" db="EMBL/GenBank/DDBJ databases">
        <title>Comparative genomics of biotechnologically important yeasts.</title>
        <authorList>
            <consortium name="DOE Joint Genome Institute"/>
            <person name="Riley R."/>
            <person name="Haridas S."/>
            <person name="Wolfe K.H."/>
            <person name="Lopes M.R."/>
            <person name="Hittinger C.T."/>
            <person name="Goker M."/>
            <person name="Salamov A."/>
            <person name="Wisecaver J."/>
            <person name="Long T.M."/>
            <person name="Aerts A.L."/>
            <person name="Barry K."/>
            <person name="Choi C."/>
            <person name="Clum A."/>
            <person name="Coughlan A.Y."/>
            <person name="Deshpande S."/>
            <person name="Douglass A.P."/>
            <person name="Hanson S.J."/>
            <person name="Klenk H.-P."/>
            <person name="LaButti K."/>
            <person name="Lapidus A."/>
            <person name="Lindquist E."/>
            <person name="Lipzen A."/>
            <person name="Meier-kolthoff J.P."/>
            <person name="Ohm R.A."/>
            <person name="Otillar R.P."/>
            <person name="Pangilinan J."/>
            <person name="Peng Y."/>
            <person name="Rokas A."/>
            <person name="Rosa C.A."/>
            <person name="Scheuner C."/>
            <person name="Sibirny A.A."/>
            <person name="Slot J.C."/>
            <person name="Stielow J.B."/>
            <person name="Sun H."/>
            <person name="Kurtzman C.P."/>
            <person name="Blackwell M."/>
            <person name="Grigoriev I.V."/>
            <person name="Jeffries T.W."/>
        </authorList>
    </citation>
    <scope>NUCLEOTIDE SEQUENCE [LARGE SCALE GENOMIC DNA]</scope>
    <source>
        <strain evidence="14 15">NRRL YB-4993</strain>
    </source>
</reference>
<evidence type="ECO:0000256" key="7">
    <source>
        <dbReference type="ARBA" id="ARBA00023209"/>
    </source>
</evidence>
<evidence type="ECO:0000256" key="12">
    <source>
        <dbReference type="SAM" id="MobiDB-lite"/>
    </source>
</evidence>
<keyword evidence="4 11" id="KW-0443">Lipid metabolism</keyword>
<dbReference type="EMBL" id="LXTC01000007">
    <property type="protein sequence ID" value="OBA19358.1"/>
    <property type="molecule type" value="Genomic_DNA"/>
</dbReference>
<dbReference type="EC" id="4.1.1.65" evidence="11"/>
<keyword evidence="6 11" id="KW-0865">Zymogen</keyword>
<evidence type="ECO:0000256" key="8">
    <source>
        <dbReference type="ARBA" id="ARBA00023239"/>
    </source>
</evidence>
<keyword evidence="5 11" id="KW-0472">Membrane</keyword>
<dbReference type="GeneID" id="30029298"/>
<dbReference type="InterPro" id="IPR033179">
    <property type="entry name" value="PSD_type2_pro"/>
</dbReference>
<protein>
    <recommendedName>
        <fullName evidence="11">Phosphatidylserine decarboxylase proenzyme 2</fullName>
        <ecNumber evidence="11">4.1.1.65</ecNumber>
    </recommendedName>
    <component>
        <recommendedName>
            <fullName evidence="11">Phosphatidylserine decarboxylase 2 beta chain</fullName>
        </recommendedName>
    </component>
    <component>
        <recommendedName>
            <fullName evidence="11">Phosphatidylserine decarboxylase 2 alpha chain</fullName>
        </recommendedName>
    </component>
</protein>
<keyword evidence="2 11" id="KW-0444">Lipid biosynthesis</keyword>
<comment type="subunit">
    <text evidence="11">Heterodimer of a large membrane-associated beta subunit and a small pyruvoyl-containing alpha subunit. Interacts with pstB2. This interaction may be a means to structurally tether the donor membrane (ER) harboring PstB2 to acceptor membranes (Golgi/endosomes) harboring PSD2 during PtdSer transport to the site of PtdEtn synthesis.</text>
</comment>
<evidence type="ECO:0000256" key="4">
    <source>
        <dbReference type="ARBA" id="ARBA00023098"/>
    </source>
</evidence>
<keyword evidence="8 11" id="KW-0456">Lyase</keyword>
<feature type="site" description="Cleavage (non-hydrolytic); by autocatalysis" evidence="11">
    <location>
        <begin position="994"/>
        <end position="995"/>
    </location>
</feature>
<dbReference type="GO" id="GO:0010008">
    <property type="term" value="C:endosome membrane"/>
    <property type="evidence" value="ECO:0007669"/>
    <property type="project" value="UniProtKB-SubCell"/>
</dbReference>
<dbReference type="AlphaFoldDB" id="A0A1A0H615"/>
<dbReference type="GO" id="GO:0016540">
    <property type="term" value="P:protein autoprocessing"/>
    <property type="evidence" value="ECO:0007669"/>
    <property type="project" value="UniProtKB-UniRule"/>
</dbReference>
<evidence type="ECO:0000256" key="5">
    <source>
        <dbReference type="ARBA" id="ARBA00023136"/>
    </source>
</evidence>
<feature type="chain" id="PRO_5023273697" description="Phosphatidylserine decarboxylase 2 alpha chain" evidence="11">
    <location>
        <begin position="995"/>
        <end position="1109"/>
    </location>
</feature>
<evidence type="ECO:0000256" key="11">
    <source>
        <dbReference type="HAMAP-Rule" id="MF_03209"/>
    </source>
</evidence>
<feature type="active site" description="Charge relay system; for autoendoproteolytic cleavage activity" evidence="11">
    <location>
        <position position="995"/>
    </location>
</feature>
<evidence type="ECO:0000256" key="2">
    <source>
        <dbReference type="ARBA" id="ARBA00022516"/>
    </source>
</evidence>
<dbReference type="PANTHER" id="PTHR10067:SF17">
    <property type="entry name" value="PHOSPHATIDYLSERINE DECARBOXYLASE PROENZYME 2"/>
    <property type="match status" value="1"/>
</dbReference>
<sequence>MKFRSKGAPLFLHVNAYRAADLFLPGARDRQKKVNANLIVQLNSYKKRCKRKLHTSHPSWDETFRIPLKNGDYSDLLVLAVWNRAGGTKTYLGEVRIRVRDLFLGEDLSLASTPTWYKLYLSLARSGYVTGSILLLFKLSLGKEKHGEKPSIKNSKYGGTVKDPEQSHSLNPQTNDPTVADLKMENLLTTDSDLYTTLRSWKDSLICPDADLPVNVDDQGFYSDLPTSYQFSGASEVSDIDSIADSRINISGNTRIPNVPDAVSSLPNQFFKPSNLDHQSPQYLPIIDTQNESINSGSSGSDILSIASSSGNMSDGALYNGNFTASESKEHRSKILKRKKKKEQSKYELRNRKVQGVLFLEIASCSNLPPIKSFTRATFDMDPFVVVTFGKKTFRTSWKRHKLNPIYNERLAFEVLDNELNYNVQFSVLDKDHFSFHDQIADVSLPMRELIEIAKEPHSDESLPEEELSHLVQESASAFHEVGLGKNKYELPSVSDLSSPNPAIELAEDGDLVKTRKKKFLRRKRTTVLYVDTSLFKTLNLLLDLKNKKMADKYNSTLKIRARYLTYENLRRDFWRVLLEQYNMDDNSDSLDYIELISFLDTLGCTDSDQIVSDFYQKMCRSSWGGDKLTHDEIVDNLEKYVLEENDDPERKIFEIERCPICMHKRLSRKDDLDIITHVAICASKDWSIVNKLLVSSFVTPQIASKRWFSKVLIKLTYGKYKLGSNSANILVQDRSTGLVMEEKMSVTVRLGIRLLYKGLDKAKSKRIRSLLERLSVKQGIKFDHPSLTKDIQAFILFHKLDLSDCLISDPKQFPTFNEFFYRKLKDGARPIEAPDNENIAVSPADCRCTTFVTVDEATKLWIKGRNFTLAKLFNGNFANLEKSDLYKSDKCCVGIFRLAPQDYHRFHSPISGVIGPIKYIEGEYYTVNPMAIRSGLDVYGENVRVIVPIRSPNFGTVILIGVGAMMVGSTVITVQEGQEVKRGDEIGYFKFGGSTVLLLFEKEKFDFDTDLVNNSKQCVETLVRVGQSIGHTPEVKEVKREHIDFSKQPQDFKVNLIRAITGGDVDNKVKLETWESKQIEISSEDVDLLAKEDEENFADLDEDSELEE</sequence>
<accession>A0A1A0H615</accession>
<feature type="region of interest" description="Disordered" evidence="12">
    <location>
        <begin position="146"/>
        <end position="177"/>
    </location>
</feature>
<dbReference type="Pfam" id="PF02666">
    <property type="entry name" value="PS_Dcarbxylase"/>
    <property type="match status" value="1"/>
</dbReference>
<dbReference type="Pfam" id="PF00168">
    <property type="entry name" value="C2"/>
    <property type="match status" value="2"/>
</dbReference>
<keyword evidence="9 11" id="KW-1208">Phospholipid metabolism</keyword>
<evidence type="ECO:0000256" key="1">
    <source>
        <dbReference type="ARBA" id="ARBA00005189"/>
    </source>
</evidence>
<dbReference type="NCBIfam" id="TIGR00163">
    <property type="entry name" value="PS_decarb"/>
    <property type="match status" value="1"/>
</dbReference>
<dbReference type="PANTHER" id="PTHR10067">
    <property type="entry name" value="PHOSPHATIDYLSERINE DECARBOXYLASE"/>
    <property type="match status" value="1"/>
</dbReference>
<comment type="cofactor">
    <cofactor evidence="11">
        <name>pyruvate</name>
        <dbReference type="ChEBI" id="CHEBI:15361"/>
    </cofactor>
    <text evidence="11">Binds 1 pyruvoyl group covalently per subunit.</text>
</comment>
<dbReference type="InterPro" id="IPR000008">
    <property type="entry name" value="C2_dom"/>
</dbReference>
<comment type="domain">
    <text evidence="11">The C2 domains have an essential, but non-catalytic function. They may facilitate interactions with other proteins and are required for lipid transport function.</text>
</comment>
<comment type="similarity">
    <text evidence="11">Belongs to the phosphatidylserine decarboxylase family. PSD-B subfamily. Eukaryotic type II sub-subfamily.</text>
</comment>
<feature type="active site" description="Schiff-base intermediate with substrate; via pyruvic acid; for decarboxylase activity" evidence="11">
    <location>
        <position position="995"/>
    </location>
</feature>
<keyword evidence="15" id="KW-1185">Reference proteome</keyword>
<feature type="domain" description="C2" evidence="13">
    <location>
        <begin position="1"/>
        <end position="117"/>
    </location>
</feature>
<evidence type="ECO:0000256" key="3">
    <source>
        <dbReference type="ARBA" id="ARBA00022793"/>
    </source>
</evidence>
<feature type="modified residue" description="Pyruvic acid (Ser); by autocatalysis" evidence="11">
    <location>
        <position position="995"/>
    </location>
</feature>
<comment type="caution">
    <text evidence="14">The sequence shown here is derived from an EMBL/GenBank/DDBJ whole genome shotgun (WGS) entry which is preliminary data.</text>
</comment>
<dbReference type="HAMAP" id="MF_00663">
    <property type="entry name" value="PS_decarb_PSD_B_type2"/>
    <property type="match status" value="1"/>
</dbReference>
<dbReference type="Proteomes" id="UP000092555">
    <property type="component" value="Unassembled WGS sequence"/>
</dbReference>
<gene>
    <name evidence="11" type="primary">PSD2</name>
    <name evidence="14" type="ORF">METBIDRAFT_33534</name>
</gene>
<feature type="active site" description="Charge relay system; for autoendoproteolytic cleavage activity" evidence="11">
    <location>
        <position position="846"/>
    </location>
</feature>
<dbReference type="InterPro" id="IPR003817">
    <property type="entry name" value="PS_Dcarbxylase"/>
</dbReference>
<proteinExistence type="inferred from homology"/>
<dbReference type="CDD" id="cd04039">
    <property type="entry name" value="C2_PSD"/>
    <property type="match status" value="1"/>
</dbReference>
<dbReference type="PROSITE" id="PS50004">
    <property type="entry name" value="C2"/>
    <property type="match status" value="2"/>
</dbReference>
<dbReference type="GO" id="GO:0000139">
    <property type="term" value="C:Golgi membrane"/>
    <property type="evidence" value="ECO:0007669"/>
    <property type="project" value="UniProtKB-SubCell"/>
</dbReference>
<organism evidence="14 15">
    <name type="scientific">Metschnikowia bicuspidata var. bicuspidata NRRL YB-4993</name>
    <dbReference type="NCBI Taxonomy" id="869754"/>
    <lineage>
        <taxon>Eukaryota</taxon>
        <taxon>Fungi</taxon>
        <taxon>Dikarya</taxon>
        <taxon>Ascomycota</taxon>
        <taxon>Saccharomycotina</taxon>
        <taxon>Pichiomycetes</taxon>
        <taxon>Metschnikowiaceae</taxon>
        <taxon>Metschnikowia</taxon>
    </lineage>
</organism>
<dbReference type="InterPro" id="IPR033177">
    <property type="entry name" value="PSD-B"/>
</dbReference>
<evidence type="ECO:0000256" key="9">
    <source>
        <dbReference type="ARBA" id="ARBA00023264"/>
    </source>
</evidence>
<dbReference type="GO" id="GO:0006646">
    <property type="term" value="P:phosphatidylethanolamine biosynthetic process"/>
    <property type="evidence" value="ECO:0007669"/>
    <property type="project" value="UniProtKB-UniRule"/>
</dbReference>
<dbReference type="UniPathway" id="UPA00558">
    <property type="reaction ID" value="UER00616"/>
</dbReference>
<comment type="PTM">
    <text evidence="11">Is synthesized initially as an inactive proenzyme. Formation of the active enzyme involves a self-maturation process in which the active site pyruvoyl group is generated from an internal serine residue via an autocatalytic post-translational modification. Two non-identical subunits are generated from the proenzyme in this reaction, and the pyruvate is formed at the N-terminus of the alpha chain, which is derived from the carboxyl end of the proenzyme. The autoendoproteolytic cleavage occurs by a canonical serine protease mechanism, in which the side chain hydroxyl group of the serine supplies its oxygen atom to form the C-terminus of the beta chain, while the remainder of the serine residue undergoes an oxidative deamination to produce ammonia and the pyruvoyl prosthetic group on the alpha chain. During this reaction, the Ser that is part of the protease active site of the proenzyme becomes the pyruvoyl prosthetic group, which constitutes an essential element of the active site of the mature decarboxylase.</text>
</comment>
<dbReference type="GO" id="GO:0004609">
    <property type="term" value="F:phosphatidylserine decarboxylase activity"/>
    <property type="evidence" value="ECO:0007669"/>
    <property type="project" value="UniProtKB-UniRule"/>
</dbReference>
<comment type="pathway">
    <text evidence="11">Phospholipid metabolism; phosphatidylethanolamine biosynthesis; phosphatidylethanolamine from CDP-diacylglycerol: step 2/2.</text>
</comment>
<keyword evidence="11" id="KW-0967">Endosome</keyword>
<feature type="domain" description="C2" evidence="13">
    <location>
        <begin position="338"/>
        <end position="460"/>
    </location>
</feature>
<dbReference type="SUPFAM" id="SSF49562">
    <property type="entry name" value="C2 domain (Calcium/lipid-binding domain, CaLB)"/>
    <property type="match status" value="2"/>
</dbReference>
<comment type="pathway">
    <text evidence="1">Lipid metabolism.</text>
</comment>
<evidence type="ECO:0000256" key="6">
    <source>
        <dbReference type="ARBA" id="ARBA00023145"/>
    </source>
</evidence>
<evidence type="ECO:0000313" key="15">
    <source>
        <dbReference type="Proteomes" id="UP000092555"/>
    </source>
</evidence>
<dbReference type="SMART" id="SM00239">
    <property type="entry name" value="C2"/>
    <property type="match status" value="2"/>
</dbReference>
<evidence type="ECO:0000256" key="10">
    <source>
        <dbReference type="ARBA" id="ARBA00023317"/>
    </source>
</evidence>
<keyword evidence="7 11" id="KW-0594">Phospholipid biosynthesis</keyword>
<keyword evidence="10 11" id="KW-0670">Pyruvate</keyword>
<comment type="catalytic activity">
    <reaction evidence="11">
        <text>a 1,2-diacyl-sn-glycero-3-phospho-L-serine + H(+) = a 1,2-diacyl-sn-glycero-3-phosphoethanolamine + CO2</text>
        <dbReference type="Rhea" id="RHEA:20828"/>
        <dbReference type="ChEBI" id="CHEBI:15378"/>
        <dbReference type="ChEBI" id="CHEBI:16526"/>
        <dbReference type="ChEBI" id="CHEBI:57262"/>
        <dbReference type="ChEBI" id="CHEBI:64612"/>
        <dbReference type="EC" id="4.1.1.65"/>
    </reaction>
</comment>
<dbReference type="GO" id="GO:0005795">
    <property type="term" value="C:Golgi stack"/>
    <property type="evidence" value="ECO:0007669"/>
    <property type="project" value="UniProtKB-UniRule"/>
</dbReference>
<feature type="active site" description="Charge relay system; for autoendoproteolytic cleavage activity" evidence="11">
    <location>
        <position position="908"/>
    </location>
</feature>
<dbReference type="InterPro" id="IPR035892">
    <property type="entry name" value="C2_domain_sf"/>
</dbReference>
<feature type="chain" id="PRO_5023273698" description="Phosphatidylserine decarboxylase 2 beta chain" evidence="11">
    <location>
        <begin position="1"/>
        <end position="994"/>
    </location>
</feature>
<comment type="function">
    <text evidence="11">Catalyzes the formation of phosphatidylethanolamine (PtdEtn) from phosphatidylserine (PtdSer). Plays a central role in phospholipid metabolism and in the interorganelle trafficking of phosphatidylserine.</text>
</comment>